<comment type="caution">
    <text evidence="2">The sequence shown here is derived from an EMBL/GenBank/DDBJ whole genome shotgun (WGS) entry which is preliminary data.</text>
</comment>
<dbReference type="InterPro" id="IPR000944">
    <property type="entry name" value="Tscrpt_reg_Rrf2"/>
</dbReference>
<dbReference type="GO" id="GO:0005829">
    <property type="term" value="C:cytosol"/>
    <property type="evidence" value="ECO:0007669"/>
    <property type="project" value="TreeGrafter"/>
</dbReference>
<dbReference type="InterPro" id="IPR036388">
    <property type="entry name" value="WH-like_DNA-bd_sf"/>
</dbReference>
<dbReference type="EMBL" id="DSRU01000242">
    <property type="protein sequence ID" value="HFM99421.1"/>
    <property type="molecule type" value="Genomic_DNA"/>
</dbReference>
<dbReference type="GO" id="GO:0003677">
    <property type="term" value="F:DNA binding"/>
    <property type="evidence" value="ECO:0007669"/>
    <property type="project" value="UniProtKB-KW"/>
</dbReference>
<dbReference type="GO" id="GO:0003700">
    <property type="term" value="F:DNA-binding transcription factor activity"/>
    <property type="evidence" value="ECO:0007669"/>
    <property type="project" value="TreeGrafter"/>
</dbReference>
<dbReference type="InterPro" id="IPR036390">
    <property type="entry name" value="WH_DNA-bd_sf"/>
</dbReference>
<dbReference type="NCBIfam" id="TIGR00738">
    <property type="entry name" value="rrf2_super"/>
    <property type="match status" value="1"/>
</dbReference>
<keyword evidence="1" id="KW-0238">DNA-binding</keyword>
<protein>
    <submittedName>
        <fullName evidence="2">Rrf2 family transcriptional regulator</fullName>
    </submittedName>
</protein>
<name>A0A7C3PRH0_9CYAN</name>
<gene>
    <name evidence="2" type="ORF">ENR64_16990</name>
</gene>
<proteinExistence type="predicted"/>
<dbReference type="PANTHER" id="PTHR33221">
    <property type="entry name" value="WINGED HELIX-TURN-HELIX TRANSCRIPTIONAL REGULATOR, RRF2 FAMILY"/>
    <property type="match status" value="1"/>
</dbReference>
<dbReference type="Gene3D" id="1.10.10.10">
    <property type="entry name" value="Winged helix-like DNA-binding domain superfamily/Winged helix DNA-binding domain"/>
    <property type="match status" value="1"/>
</dbReference>
<dbReference type="AlphaFoldDB" id="A0A7C3PRH0"/>
<dbReference type="PROSITE" id="PS51197">
    <property type="entry name" value="HTH_RRF2_2"/>
    <property type="match status" value="1"/>
</dbReference>
<organism evidence="2">
    <name type="scientific">Oscillatoriales cyanobacterium SpSt-418</name>
    <dbReference type="NCBI Taxonomy" id="2282169"/>
    <lineage>
        <taxon>Bacteria</taxon>
        <taxon>Bacillati</taxon>
        <taxon>Cyanobacteriota</taxon>
        <taxon>Cyanophyceae</taxon>
        <taxon>Oscillatoriophycideae</taxon>
        <taxon>Oscillatoriales</taxon>
    </lineage>
</organism>
<dbReference type="Pfam" id="PF02082">
    <property type="entry name" value="Rrf2"/>
    <property type="match status" value="1"/>
</dbReference>
<accession>A0A7C3PRH0</accession>
<dbReference type="PANTHER" id="PTHR33221:SF5">
    <property type="entry name" value="HTH-TYPE TRANSCRIPTIONAL REGULATOR ISCR"/>
    <property type="match status" value="1"/>
</dbReference>
<evidence type="ECO:0000256" key="1">
    <source>
        <dbReference type="ARBA" id="ARBA00023125"/>
    </source>
</evidence>
<dbReference type="SUPFAM" id="SSF46785">
    <property type="entry name" value="Winged helix' DNA-binding domain"/>
    <property type="match status" value="1"/>
</dbReference>
<reference evidence="2" key="1">
    <citation type="journal article" date="2020" name="mSystems">
        <title>Genome- and Community-Level Interaction Insights into Carbon Utilization and Element Cycling Functions of Hydrothermarchaeota in Hydrothermal Sediment.</title>
        <authorList>
            <person name="Zhou Z."/>
            <person name="Liu Y."/>
            <person name="Xu W."/>
            <person name="Pan J."/>
            <person name="Luo Z.H."/>
            <person name="Li M."/>
        </authorList>
    </citation>
    <scope>NUCLEOTIDE SEQUENCE [LARGE SCALE GENOMIC DNA]</scope>
    <source>
        <strain evidence="2">SpSt-418</strain>
    </source>
</reference>
<sequence length="156" mass="17802">MALDVSDNCSHTLLELTAKLEYALLALMELASHPDSKSPLTISEISTRHLIPERYLEQIFTLLRRGGMLQSQRGAKGGYTLSKEPWQVTVLDVIALVEGDRKSKKLGNAASVEQELVYEIWQKANSNFQVALSQYTLHDLCQHRDLRKQENHMYYI</sequence>
<evidence type="ECO:0000313" key="2">
    <source>
        <dbReference type="EMBL" id="HFM99421.1"/>
    </source>
</evidence>